<dbReference type="Pfam" id="PF13561">
    <property type="entry name" value="adh_short_C2"/>
    <property type="match status" value="1"/>
</dbReference>
<evidence type="ECO:0000256" key="2">
    <source>
        <dbReference type="ARBA" id="ARBA00023002"/>
    </source>
</evidence>
<evidence type="ECO:0000256" key="1">
    <source>
        <dbReference type="ARBA" id="ARBA00006484"/>
    </source>
</evidence>
<dbReference type="RefSeq" id="WP_155614078.1">
    <property type="nucleotide sequence ID" value="NZ_WNZX01000002.1"/>
</dbReference>
<dbReference type="AlphaFoldDB" id="A0A7X2Z7T6"/>
<comment type="caution">
    <text evidence="3">The sequence shown here is derived from an EMBL/GenBank/DDBJ whole genome shotgun (WGS) entry which is preliminary data.</text>
</comment>
<gene>
    <name evidence="3" type="ORF">GNP93_04195</name>
</gene>
<dbReference type="EMBL" id="WNZX01000002">
    <property type="protein sequence ID" value="MUG69876.1"/>
    <property type="molecule type" value="Genomic_DNA"/>
</dbReference>
<evidence type="ECO:0000313" key="4">
    <source>
        <dbReference type="Proteomes" id="UP000450917"/>
    </source>
</evidence>
<dbReference type="SUPFAM" id="SSF51735">
    <property type="entry name" value="NAD(P)-binding Rossmann-fold domains"/>
    <property type="match status" value="1"/>
</dbReference>
<proteinExistence type="inferred from homology"/>
<dbReference type="FunFam" id="3.40.50.720:FF:000173">
    <property type="entry name" value="3-oxoacyl-[acyl-carrier protein] reductase"/>
    <property type="match status" value="1"/>
</dbReference>
<dbReference type="GO" id="GO:0016491">
    <property type="term" value="F:oxidoreductase activity"/>
    <property type="evidence" value="ECO:0007669"/>
    <property type="project" value="UniProtKB-KW"/>
</dbReference>
<keyword evidence="2" id="KW-0560">Oxidoreductase</keyword>
<keyword evidence="4" id="KW-1185">Reference proteome</keyword>
<comment type="similarity">
    <text evidence="1">Belongs to the short-chain dehydrogenases/reductases (SDR) family.</text>
</comment>
<dbReference type="PANTHER" id="PTHR42879">
    <property type="entry name" value="3-OXOACYL-(ACYL-CARRIER-PROTEIN) REDUCTASE"/>
    <property type="match status" value="1"/>
</dbReference>
<dbReference type="InterPro" id="IPR036291">
    <property type="entry name" value="NAD(P)-bd_dom_sf"/>
</dbReference>
<dbReference type="PRINTS" id="PR00081">
    <property type="entry name" value="GDHRDH"/>
</dbReference>
<dbReference type="InterPro" id="IPR050259">
    <property type="entry name" value="SDR"/>
</dbReference>
<dbReference type="GO" id="GO:0032787">
    <property type="term" value="P:monocarboxylic acid metabolic process"/>
    <property type="evidence" value="ECO:0007669"/>
    <property type="project" value="UniProtKB-ARBA"/>
</dbReference>
<dbReference type="InterPro" id="IPR020904">
    <property type="entry name" value="Sc_DH/Rdtase_CS"/>
</dbReference>
<protein>
    <submittedName>
        <fullName evidence="3">SDR family oxidoreductase</fullName>
    </submittedName>
</protein>
<accession>A0A7X2Z7T6</accession>
<sequence length="253" mass="26953">MDYGLDGKIVLITGGANGIGAETAKIFAGEGAKVIVTFLSSSQSAQQLVQESYEKKYRYPMQAKCLNVNDMESVKKLISDIESESGAIDVLVNNAVAPGWSDFDIISSEPTKFTEMVHTTLNGTYYCTAQVVPQMRKKGWGRIVNISSSVALNGRNGASHYGAAKAGVIGLTKGLSKELAQYGILINAVVPGLVETAKAKFELNPVYRNDMAERNPTRRNAAPSDIAGVILFAGSNANTFMNGALLTVDGGMF</sequence>
<dbReference type="PRINTS" id="PR00080">
    <property type="entry name" value="SDRFAMILY"/>
</dbReference>
<dbReference type="PROSITE" id="PS00061">
    <property type="entry name" value="ADH_SHORT"/>
    <property type="match status" value="1"/>
</dbReference>
<dbReference type="Proteomes" id="UP000450917">
    <property type="component" value="Unassembled WGS sequence"/>
</dbReference>
<organism evidence="3 4">
    <name type="scientific">Paenibacillus validus</name>
    <dbReference type="NCBI Taxonomy" id="44253"/>
    <lineage>
        <taxon>Bacteria</taxon>
        <taxon>Bacillati</taxon>
        <taxon>Bacillota</taxon>
        <taxon>Bacilli</taxon>
        <taxon>Bacillales</taxon>
        <taxon>Paenibacillaceae</taxon>
        <taxon>Paenibacillus</taxon>
    </lineage>
</organism>
<reference evidence="3 4" key="1">
    <citation type="submission" date="2019-11" db="EMBL/GenBank/DDBJ databases">
        <title>Draft genome sequences of five Paenibacillus species of dairy origin.</title>
        <authorList>
            <person name="Olajide A.M."/>
            <person name="Chen S."/>
            <person name="Lapointe G."/>
        </authorList>
    </citation>
    <scope>NUCLEOTIDE SEQUENCE [LARGE SCALE GENOMIC DNA]</scope>
    <source>
        <strain evidence="3 4">2CS3</strain>
    </source>
</reference>
<evidence type="ECO:0000313" key="3">
    <source>
        <dbReference type="EMBL" id="MUG69876.1"/>
    </source>
</evidence>
<dbReference type="InterPro" id="IPR002347">
    <property type="entry name" value="SDR_fam"/>
</dbReference>
<name>A0A7X2Z7T6_9BACL</name>
<dbReference type="CDD" id="cd05233">
    <property type="entry name" value="SDR_c"/>
    <property type="match status" value="1"/>
</dbReference>
<dbReference type="PANTHER" id="PTHR42879:SF2">
    <property type="entry name" value="3-OXOACYL-[ACYL-CARRIER-PROTEIN] REDUCTASE FABG"/>
    <property type="match status" value="1"/>
</dbReference>
<dbReference type="Gene3D" id="3.40.50.720">
    <property type="entry name" value="NAD(P)-binding Rossmann-like Domain"/>
    <property type="match status" value="1"/>
</dbReference>